<evidence type="ECO:0008006" key="4">
    <source>
        <dbReference type="Google" id="ProtNLM"/>
    </source>
</evidence>
<keyword evidence="1" id="KW-0472">Membrane</keyword>
<gene>
    <name evidence="2" type="ORF">P153DRAFT_319649</name>
</gene>
<dbReference type="EMBL" id="ML977509">
    <property type="protein sequence ID" value="KAF2128233.1"/>
    <property type="molecule type" value="Genomic_DNA"/>
</dbReference>
<keyword evidence="1" id="KW-0812">Transmembrane</keyword>
<dbReference type="GO" id="GO:0005739">
    <property type="term" value="C:mitochondrion"/>
    <property type="evidence" value="ECO:0007669"/>
    <property type="project" value="InterPro"/>
</dbReference>
<evidence type="ECO:0000313" key="3">
    <source>
        <dbReference type="Proteomes" id="UP000799771"/>
    </source>
</evidence>
<feature type="transmembrane region" description="Helical" evidence="1">
    <location>
        <begin position="103"/>
        <end position="126"/>
    </location>
</feature>
<dbReference type="RefSeq" id="XP_033522622.1">
    <property type="nucleotide sequence ID" value="XM_033665092.1"/>
</dbReference>
<dbReference type="OrthoDB" id="2014058at2759"/>
<proteinExistence type="predicted"/>
<evidence type="ECO:0000256" key="1">
    <source>
        <dbReference type="SAM" id="Phobius"/>
    </source>
</evidence>
<sequence>MLSRRLVAARPLTRAALPLTTRPQFQTTQIRTALTEAERLELADPNQNGGYINPPRINRAKRSSYDDWWDPQDKRNFGEPCHEDNDVLGVLSLHDYDHFTPGWGGVLMGTFVVTVLGLCGAVSMVYPDKISAPKTYEGGLEAELGGKRAMLARKPGEGW</sequence>
<reference evidence="2" key="1">
    <citation type="journal article" date="2020" name="Stud. Mycol.">
        <title>101 Dothideomycetes genomes: a test case for predicting lifestyles and emergence of pathogens.</title>
        <authorList>
            <person name="Haridas S."/>
            <person name="Albert R."/>
            <person name="Binder M."/>
            <person name="Bloem J."/>
            <person name="Labutti K."/>
            <person name="Salamov A."/>
            <person name="Andreopoulos B."/>
            <person name="Baker S."/>
            <person name="Barry K."/>
            <person name="Bills G."/>
            <person name="Bluhm B."/>
            <person name="Cannon C."/>
            <person name="Castanera R."/>
            <person name="Culley D."/>
            <person name="Daum C."/>
            <person name="Ezra D."/>
            <person name="Gonzalez J."/>
            <person name="Henrissat B."/>
            <person name="Kuo A."/>
            <person name="Liang C."/>
            <person name="Lipzen A."/>
            <person name="Lutzoni F."/>
            <person name="Magnuson J."/>
            <person name="Mondo S."/>
            <person name="Nolan M."/>
            <person name="Ohm R."/>
            <person name="Pangilinan J."/>
            <person name="Park H.-J."/>
            <person name="Ramirez L."/>
            <person name="Alfaro M."/>
            <person name="Sun H."/>
            <person name="Tritt A."/>
            <person name="Yoshinaga Y."/>
            <person name="Zwiers L.-H."/>
            <person name="Turgeon B."/>
            <person name="Goodwin S."/>
            <person name="Spatafora J."/>
            <person name="Crous P."/>
            <person name="Grigoriev I."/>
        </authorList>
    </citation>
    <scope>NUCLEOTIDE SEQUENCE</scope>
    <source>
        <strain evidence="2">CBS 119687</strain>
    </source>
</reference>
<evidence type="ECO:0000313" key="2">
    <source>
        <dbReference type="EMBL" id="KAF2128233.1"/>
    </source>
</evidence>
<dbReference type="PANTHER" id="PTHR12840:SF1">
    <property type="entry name" value="NADH DEHYDROGENASE [UBIQUINONE] 1 BETA SUBCOMPLEX SUBUNIT 8, MITOCHONDRIAL"/>
    <property type="match status" value="1"/>
</dbReference>
<dbReference type="GeneID" id="54405524"/>
<dbReference type="PANTHER" id="PTHR12840">
    <property type="entry name" value="NADH-UBIQUINONE OXIDOREDUCTASE ASHI SUBUNIT"/>
    <property type="match status" value="1"/>
</dbReference>
<dbReference type="Proteomes" id="UP000799771">
    <property type="component" value="Unassembled WGS sequence"/>
</dbReference>
<keyword evidence="1" id="KW-1133">Transmembrane helix</keyword>
<dbReference type="InterPro" id="IPR008699">
    <property type="entry name" value="NDUFB8"/>
</dbReference>
<accession>A0A6A6AAJ1</accession>
<organism evidence="2 3">
    <name type="scientific">Dothidotthia symphoricarpi CBS 119687</name>
    <dbReference type="NCBI Taxonomy" id="1392245"/>
    <lineage>
        <taxon>Eukaryota</taxon>
        <taxon>Fungi</taxon>
        <taxon>Dikarya</taxon>
        <taxon>Ascomycota</taxon>
        <taxon>Pezizomycotina</taxon>
        <taxon>Dothideomycetes</taxon>
        <taxon>Pleosporomycetidae</taxon>
        <taxon>Pleosporales</taxon>
        <taxon>Dothidotthiaceae</taxon>
        <taxon>Dothidotthia</taxon>
    </lineage>
</organism>
<keyword evidence="3" id="KW-1185">Reference proteome</keyword>
<name>A0A6A6AAJ1_9PLEO</name>
<dbReference type="AlphaFoldDB" id="A0A6A6AAJ1"/>
<protein>
    <recommendedName>
        <fullName evidence="4">NADH:ubiquinone oxidoreductase 20.1kD subunit</fullName>
    </recommendedName>
</protein>